<evidence type="ECO:0000313" key="1">
    <source>
        <dbReference type="EMBL" id="WSB98831.1"/>
    </source>
</evidence>
<reference evidence="1" key="1">
    <citation type="submission" date="2022-10" db="EMBL/GenBank/DDBJ databases">
        <title>The complete genomes of actinobacterial strains from the NBC collection.</title>
        <authorList>
            <person name="Joergensen T.S."/>
            <person name="Alvarez Arevalo M."/>
            <person name="Sterndorff E.B."/>
            <person name="Faurdal D."/>
            <person name="Vuksanovic O."/>
            <person name="Mourched A.-S."/>
            <person name="Charusanti P."/>
            <person name="Shaw S."/>
            <person name="Blin K."/>
            <person name="Weber T."/>
        </authorList>
    </citation>
    <scope>NUCLEOTIDE SEQUENCE</scope>
    <source>
        <strain evidence="1">NBC 01771</strain>
    </source>
</reference>
<name>A0ACD4ZLE0_9ACTN</name>
<evidence type="ECO:0000313" key="2">
    <source>
        <dbReference type="Proteomes" id="UP001348369"/>
    </source>
</evidence>
<protein>
    <submittedName>
        <fullName evidence="1">Uncharacterized protein</fullName>
    </submittedName>
</protein>
<dbReference type="EMBL" id="CP109109">
    <property type="protein sequence ID" value="WSB98831.1"/>
    <property type="molecule type" value="Genomic_DNA"/>
</dbReference>
<gene>
    <name evidence="1" type="ORF">OG835_18630</name>
</gene>
<organism evidence="1 2">
    <name type="scientific">Streptomyces scopuliridis</name>
    <dbReference type="NCBI Taxonomy" id="452529"/>
    <lineage>
        <taxon>Bacteria</taxon>
        <taxon>Bacillati</taxon>
        <taxon>Actinomycetota</taxon>
        <taxon>Actinomycetes</taxon>
        <taxon>Kitasatosporales</taxon>
        <taxon>Streptomycetaceae</taxon>
        <taxon>Streptomyces</taxon>
    </lineage>
</organism>
<sequence length="401" mass="44040">MSAEQGPERDPERLDNGEMRMLLRATREVAELVSHNRGQLAEARTRTIGAHARTESAVQSLARFEAAASLRAARAAHDTVVARHERDGAHDRRRREMWIRVLRWPVIVAMALFDAWFFMQVFQYLTVSDASVSVVEKAVSFLPGVVLALALLLSGQAIAAPVHRMRERLHALQSRRPGWALLGSLALPLLYLMAVLLTVTMWAVLRVRSVGVEEAEVGGARYPPGWVAVLMLVLGVTAVAMKVVAHNPYADSAAEARRGLLRTRLVYAWLVRRANDALCDQERAWSDLRALRDELASQVRLESMHAWEAVILTARMLHGQAGQIPPAPALQKGTSHPSPTGWPAPLFAGVAELPPELGPLVEAHRVAAVCDPTALRLRRDELIGLIDGQLDPVGGEVALQE</sequence>
<proteinExistence type="predicted"/>
<dbReference type="Proteomes" id="UP001348369">
    <property type="component" value="Chromosome"/>
</dbReference>
<keyword evidence="2" id="KW-1185">Reference proteome</keyword>
<accession>A0ACD4ZLE0</accession>